<sequence length="623" mass="67937">MRFRPWWLLALGLGCASARSDSGPPPVTAPARAGLPGQVLDAQGAPLPGTRITVIPRVPSWDVRSDAPVARVTSGAGGRFEVPSLPPGEYGLAGITPDGLFAVGETLKVEAGQPVKPLELRAESASPGLLEGTVVDEAGTPLPGAALRIVRAGMPFDDVTLLEASAEGRFQVRSAEGAHSVIASAPGFSTVMQRVPQRGEPVTVRMERAADASMARAAVAWMKQTGVPLKSVETGQGLEDLAPLKLVLKDTRVVALGEATHGTREFFQLKHRMLEFLVTELGFTVFALEENFAEGLAFNDYVLDGRGDPARLLSGSAWNTEEVLALLQWMRRYNEDPAHPKKLKFYGVDMQFSPKAVARVKAYLAEVDAAQAAQAEEPLGWLALPKSGFNRLPAERQQEARAHLDALAQRFEAEKARYIRQSSAAQWAVARQCVRVLRQFVGKVLQEEEELRDRAMAENLLWALEHEGPGTRAVLWAHNGHVQRGPGEWREHAAGRHLADALGPSLYVFGMAFHRGEFLAFNMDPQPPPGRQGMVAFSVPPEPEDTLDAALAATGWPVFALDLRALPRTGPAYEWWRRSRRAHDIGFIYSDGGYPSLAQIHALRLYDGLLFVERTTAARLNPR</sequence>
<dbReference type="SUPFAM" id="SSF49464">
    <property type="entry name" value="Carboxypeptidase regulatory domain-like"/>
    <property type="match status" value="1"/>
</dbReference>
<dbReference type="GO" id="GO:0030246">
    <property type="term" value="F:carbohydrate binding"/>
    <property type="evidence" value="ECO:0007669"/>
    <property type="project" value="InterPro"/>
</dbReference>
<dbReference type="SUPFAM" id="SSF159501">
    <property type="entry name" value="EreA/ChaN-like"/>
    <property type="match status" value="1"/>
</dbReference>
<dbReference type="SUPFAM" id="SSF49452">
    <property type="entry name" value="Starch-binding domain-like"/>
    <property type="match status" value="1"/>
</dbReference>
<protein>
    <submittedName>
        <fullName evidence="1">Erythromycin esterase</fullName>
    </submittedName>
</protein>
<dbReference type="RefSeq" id="WP_075005788.1">
    <property type="nucleotide sequence ID" value="NZ_FOAP01000003.1"/>
</dbReference>
<dbReference type="InterPro" id="IPR013784">
    <property type="entry name" value="Carb-bd-like_fold"/>
</dbReference>
<dbReference type="InterPro" id="IPR008969">
    <property type="entry name" value="CarboxyPept-like_regulatory"/>
</dbReference>
<accession>A0A1H7LB35</accession>
<dbReference type="Gene3D" id="2.60.40.1120">
    <property type="entry name" value="Carboxypeptidase-like, regulatory domain"/>
    <property type="match status" value="2"/>
</dbReference>
<dbReference type="OrthoDB" id="9810066at2"/>
<dbReference type="GO" id="GO:0046677">
    <property type="term" value="P:response to antibiotic"/>
    <property type="evidence" value="ECO:0007669"/>
    <property type="project" value="InterPro"/>
</dbReference>
<gene>
    <name evidence="1" type="ORF">SAMN05444354_103182</name>
</gene>
<dbReference type="InterPro" id="IPR052036">
    <property type="entry name" value="Hydrolase/PRTase-associated"/>
</dbReference>
<dbReference type="PANTHER" id="PTHR31299">
    <property type="entry name" value="ESTERASE, PUTATIVE (AFU_ORTHOLOGUE AFUA_1G05850)-RELATED"/>
    <property type="match status" value="1"/>
</dbReference>
<dbReference type="AlphaFoldDB" id="A0A1H7LB35"/>
<dbReference type="EMBL" id="FOAP01000003">
    <property type="protein sequence ID" value="SEK96144.1"/>
    <property type="molecule type" value="Genomic_DNA"/>
</dbReference>
<dbReference type="Proteomes" id="UP000182719">
    <property type="component" value="Unassembled WGS sequence"/>
</dbReference>
<dbReference type="InterPro" id="IPR007815">
    <property type="entry name" value="Emycin_Estase"/>
</dbReference>
<keyword evidence="2" id="KW-1185">Reference proteome</keyword>
<organism evidence="1 2">
    <name type="scientific">Stigmatella aurantiaca</name>
    <dbReference type="NCBI Taxonomy" id="41"/>
    <lineage>
        <taxon>Bacteria</taxon>
        <taxon>Pseudomonadati</taxon>
        <taxon>Myxococcota</taxon>
        <taxon>Myxococcia</taxon>
        <taxon>Myxococcales</taxon>
        <taxon>Cystobacterineae</taxon>
        <taxon>Archangiaceae</taxon>
        <taxon>Stigmatella</taxon>
    </lineage>
</organism>
<dbReference type="Gene3D" id="3.30.1870.10">
    <property type="entry name" value="EreA-like, domain 2"/>
    <property type="match status" value="1"/>
</dbReference>
<reference evidence="2" key="1">
    <citation type="submission" date="2016-10" db="EMBL/GenBank/DDBJ databases">
        <authorList>
            <person name="Varghese N."/>
            <person name="Submissions S."/>
        </authorList>
    </citation>
    <scope>NUCLEOTIDE SEQUENCE [LARGE SCALE GENOMIC DNA]</scope>
    <source>
        <strain evidence="2">DSM 17044</strain>
    </source>
</reference>
<dbReference type="Gene3D" id="1.20.1440.30">
    <property type="entry name" value="Biosynthetic Protein domain"/>
    <property type="match status" value="1"/>
</dbReference>
<proteinExistence type="predicted"/>
<name>A0A1H7LB35_STIAU</name>
<dbReference type="Gene3D" id="3.40.1660.10">
    <property type="entry name" value="EreA-like (biosynthetic domain)"/>
    <property type="match status" value="1"/>
</dbReference>
<evidence type="ECO:0000313" key="1">
    <source>
        <dbReference type="EMBL" id="SEK96144.1"/>
    </source>
</evidence>
<evidence type="ECO:0000313" key="2">
    <source>
        <dbReference type="Proteomes" id="UP000182719"/>
    </source>
</evidence>
<dbReference type="PANTHER" id="PTHR31299:SF0">
    <property type="entry name" value="ESTERASE, PUTATIVE (AFU_ORTHOLOGUE AFUA_1G05850)-RELATED"/>
    <property type="match status" value="1"/>
</dbReference>
<dbReference type="Pfam" id="PF05139">
    <property type="entry name" value="Erythro_esteras"/>
    <property type="match status" value="1"/>
</dbReference>
<dbReference type="CDD" id="cd14728">
    <property type="entry name" value="Ere-like"/>
    <property type="match status" value="1"/>
</dbReference>
<dbReference type="PROSITE" id="PS51257">
    <property type="entry name" value="PROKAR_LIPOPROTEIN"/>
    <property type="match status" value="1"/>
</dbReference>
<dbReference type="Pfam" id="PF13620">
    <property type="entry name" value="CarboxypepD_reg"/>
    <property type="match status" value="1"/>
</dbReference>